<accession>A0ACB8J2R9</accession>
<protein>
    <submittedName>
        <fullName evidence="1">Cyclin-dependent kinase inhibitor 1</fullName>
    </submittedName>
</protein>
<sequence length="302" mass="31737">MEVARVGVRTRTRARAEALAAATSSKLAKRRKLECDEVKSFASYIQLRNRTIDTGEKTSTENRCSSPGLELSDHDRVSTSCCSSHGSSERIEFVDLKDESGDVEAETSTYYGCRERRDATLSSELEAEAGEESDSLDSTAKPSSEANSRRRSTVENMPAKSEIEDFFAEAEKKLVKQFSQKYNFDFVKEEPMEGRYNQWESSTLVGADATRPRHPFMQVTFNEQGAGGFGYGRGTVVELGAGTGYGYGSGSSGSGIGYGAGSGGGSGSTGIGYGAGSGSGGGTGVGQGSGSGYASGCGTGTQ</sequence>
<keyword evidence="2" id="KW-1185">Reference proteome</keyword>
<keyword evidence="1" id="KW-0649">Protein kinase inhibitor</keyword>
<organism evidence="1 2">
    <name type="scientific">Citrus sinensis</name>
    <name type="common">Sweet orange</name>
    <name type="synonym">Citrus aurantium var. sinensis</name>
    <dbReference type="NCBI Taxonomy" id="2711"/>
    <lineage>
        <taxon>Eukaryota</taxon>
        <taxon>Viridiplantae</taxon>
        <taxon>Streptophyta</taxon>
        <taxon>Embryophyta</taxon>
        <taxon>Tracheophyta</taxon>
        <taxon>Spermatophyta</taxon>
        <taxon>Magnoliopsida</taxon>
        <taxon>eudicotyledons</taxon>
        <taxon>Gunneridae</taxon>
        <taxon>Pentapetalae</taxon>
        <taxon>rosids</taxon>
        <taxon>malvids</taxon>
        <taxon>Sapindales</taxon>
        <taxon>Rutaceae</taxon>
        <taxon>Aurantioideae</taxon>
        <taxon>Citrus</taxon>
    </lineage>
</organism>
<dbReference type="Proteomes" id="UP000829398">
    <property type="component" value="Chromosome 7"/>
</dbReference>
<evidence type="ECO:0000313" key="2">
    <source>
        <dbReference type="Proteomes" id="UP000829398"/>
    </source>
</evidence>
<name>A0ACB8J2R9_CITSI</name>
<gene>
    <name evidence="1" type="ORF">KPL71_019877</name>
</gene>
<reference evidence="2" key="1">
    <citation type="journal article" date="2023" name="Hortic. Res.">
        <title>A chromosome-level phased genome enabling allele-level studies in sweet orange: a case study on citrus Huanglongbing tolerance.</title>
        <authorList>
            <person name="Wu B."/>
            <person name="Yu Q."/>
            <person name="Deng Z."/>
            <person name="Duan Y."/>
            <person name="Luo F."/>
            <person name="Gmitter F. Jr."/>
        </authorList>
    </citation>
    <scope>NUCLEOTIDE SEQUENCE [LARGE SCALE GENOMIC DNA]</scope>
    <source>
        <strain evidence="2">cv. Valencia</strain>
    </source>
</reference>
<comment type="caution">
    <text evidence="1">The sequence shown here is derived from an EMBL/GenBank/DDBJ whole genome shotgun (WGS) entry which is preliminary data.</text>
</comment>
<dbReference type="EMBL" id="CM039176">
    <property type="protein sequence ID" value="KAH9711844.1"/>
    <property type="molecule type" value="Genomic_DNA"/>
</dbReference>
<evidence type="ECO:0000313" key="1">
    <source>
        <dbReference type="EMBL" id="KAH9711844.1"/>
    </source>
</evidence>
<proteinExistence type="predicted"/>